<dbReference type="SUPFAM" id="SSF116734">
    <property type="entry name" value="DNA methylase specificity domain"/>
    <property type="match status" value="2"/>
</dbReference>
<proteinExistence type="inferred from homology"/>
<organism evidence="5">
    <name type="scientific">Chitinibacter mangrovi</name>
    <dbReference type="NCBI Taxonomy" id="3153927"/>
    <lineage>
        <taxon>Bacteria</taxon>
        <taxon>Pseudomonadati</taxon>
        <taxon>Pseudomonadota</taxon>
        <taxon>Betaproteobacteria</taxon>
        <taxon>Neisseriales</taxon>
        <taxon>Chitinibacteraceae</taxon>
        <taxon>Chitinibacter</taxon>
    </lineage>
</organism>
<dbReference type="InterPro" id="IPR044946">
    <property type="entry name" value="Restrct_endonuc_typeI_TRD_sf"/>
</dbReference>
<sequence length="378" mass="42904">MTKTLGEVCSFDKVQSIHCGLPYVGLEHIESHTARFIGSSEPQPVKSSTFRFSNEHVLYGRLRPYLNKVLAPDFDGHCSTEIFPLKPCSELSRSYLLFWLLADTTCERINATCTGARMPRAQMNDVLGFEIPIPPLAEQQRIVAILDEAFEGIATAKANAEKNLQNARALFESNLQLIFTSKGEGWTEKTIGELAKHSLGKMLDKAKNQGEMQPYLRNINVRWFDFDLSDVLEMRFLETEVEKYTAVKGDVLICEGGYPGRCAIWEKDEPIFFQKALHRVRFHEQNLNQWFVYYLFLLDKTGGLKQYFTGSGIQHLTGEALKRFKLPAPPLAQLPALLEHIDQLAVETQRLEAIYQQKLAALDELKKALLQQAFSGEL</sequence>
<dbReference type="GO" id="GO:0004519">
    <property type="term" value="F:endonuclease activity"/>
    <property type="evidence" value="ECO:0007669"/>
    <property type="project" value="UniProtKB-KW"/>
</dbReference>
<comment type="similarity">
    <text evidence="1">Belongs to the type-I restriction system S methylase family.</text>
</comment>
<keyword evidence="5" id="KW-0540">Nuclease</keyword>
<gene>
    <name evidence="5" type="ORF">ABHF33_13250</name>
</gene>
<dbReference type="GO" id="GO:0016787">
    <property type="term" value="F:hydrolase activity"/>
    <property type="evidence" value="ECO:0007669"/>
    <property type="project" value="UniProtKB-KW"/>
</dbReference>
<dbReference type="InterPro" id="IPR000055">
    <property type="entry name" value="Restrct_endonuc_typeI_TRD"/>
</dbReference>
<dbReference type="AlphaFoldDB" id="A0AAU7F8M8"/>
<dbReference type="PANTHER" id="PTHR43140">
    <property type="entry name" value="TYPE-1 RESTRICTION ENZYME ECOKI SPECIFICITY PROTEIN"/>
    <property type="match status" value="1"/>
</dbReference>
<feature type="domain" description="Type I restriction modification DNA specificity" evidence="4">
    <location>
        <begin position="46"/>
        <end position="155"/>
    </location>
</feature>
<dbReference type="PANTHER" id="PTHR43140:SF1">
    <property type="entry name" value="TYPE I RESTRICTION ENZYME ECOKI SPECIFICITY SUBUNIT"/>
    <property type="match status" value="1"/>
</dbReference>
<dbReference type="Gene3D" id="3.90.220.20">
    <property type="entry name" value="DNA methylase specificity domains"/>
    <property type="match status" value="2"/>
</dbReference>
<keyword evidence="5" id="KW-0378">Hydrolase</keyword>
<dbReference type="KEGG" id="cmav:ABHF33_13250"/>
<dbReference type="GO" id="GO:0003677">
    <property type="term" value="F:DNA binding"/>
    <property type="evidence" value="ECO:0007669"/>
    <property type="project" value="UniProtKB-KW"/>
</dbReference>
<evidence type="ECO:0000256" key="2">
    <source>
        <dbReference type="ARBA" id="ARBA00022747"/>
    </source>
</evidence>
<dbReference type="Pfam" id="PF01420">
    <property type="entry name" value="Methylase_S"/>
    <property type="match status" value="2"/>
</dbReference>
<dbReference type="InterPro" id="IPR051212">
    <property type="entry name" value="Type-I_RE_S_subunit"/>
</dbReference>
<dbReference type="EMBL" id="CP157355">
    <property type="protein sequence ID" value="XBM00026.1"/>
    <property type="molecule type" value="Genomic_DNA"/>
</dbReference>
<reference evidence="5" key="1">
    <citation type="submission" date="2024-05" db="EMBL/GenBank/DDBJ databases">
        <authorList>
            <person name="Yang L."/>
            <person name="Pan L."/>
        </authorList>
    </citation>
    <scope>NUCLEOTIDE SEQUENCE</scope>
    <source>
        <strain evidence="5">FCG-7</strain>
    </source>
</reference>
<keyword evidence="5" id="KW-0255">Endonuclease</keyword>
<accession>A0AAU7F8M8</accession>
<name>A0AAU7F8M8_9NEIS</name>
<evidence type="ECO:0000259" key="4">
    <source>
        <dbReference type="Pfam" id="PF01420"/>
    </source>
</evidence>
<dbReference type="GO" id="GO:0009307">
    <property type="term" value="P:DNA restriction-modification system"/>
    <property type="evidence" value="ECO:0007669"/>
    <property type="project" value="UniProtKB-KW"/>
</dbReference>
<evidence type="ECO:0000313" key="5">
    <source>
        <dbReference type="EMBL" id="XBM00026.1"/>
    </source>
</evidence>
<dbReference type="RefSeq" id="WP_348944394.1">
    <property type="nucleotide sequence ID" value="NZ_CP157355.1"/>
</dbReference>
<keyword evidence="2" id="KW-0680">Restriction system</keyword>
<protein>
    <submittedName>
        <fullName evidence="5">Restriction endonuclease subunit S</fullName>
        <ecNumber evidence="5">3.1.21.-</ecNumber>
    </submittedName>
</protein>
<evidence type="ECO:0000256" key="3">
    <source>
        <dbReference type="ARBA" id="ARBA00023125"/>
    </source>
</evidence>
<evidence type="ECO:0000256" key="1">
    <source>
        <dbReference type="ARBA" id="ARBA00010923"/>
    </source>
</evidence>
<dbReference type="REBASE" id="836272">
    <property type="entry name" value="S.CspFCG7ORF13245P"/>
</dbReference>
<dbReference type="EC" id="3.1.21.-" evidence="5"/>
<feature type="domain" description="Type I restriction modification DNA specificity" evidence="4">
    <location>
        <begin position="184"/>
        <end position="360"/>
    </location>
</feature>
<keyword evidence="3" id="KW-0238">DNA-binding</keyword>